<name>A0ABS8IU48_9BURK</name>
<organism evidence="1 2">
    <name type="scientific">Massilia agrisoli</name>
    <dbReference type="NCBI Taxonomy" id="2892444"/>
    <lineage>
        <taxon>Bacteria</taxon>
        <taxon>Pseudomonadati</taxon>
        <taxon>Pseudomonadota</taxon>
        <taxon>Betaproteobacteria</taxon>
        <taxon>Burkholderiales</taxon>
        <taxon>Oxalobacteraceae</taxon>
        <taxon>Telluria group</taxon>
        <taxon>Massilia</taxon>
    </lineage>
</organism>
<proteinExistence type="predicted"/>
<dbReference type="Gene3D" id="1.20.120.330">
    <property type="entry name" value="Nucleotidyltransferases domain 2"/>
    <property type="match status" value="1"/>
</dbReference>
<protein>
    <recommendedName>
        <fullName evidence="3">HEPN domain-containing protein</fullName>
    </recommendedName>
</protein>
<comment type="caution">
    <text evidence="1">The sequence shown here is derived from an EMBL/GenBank/DDBJ whole genome shotgun (WGS) entry which is preliminary data.</text>
</comment>
<dbReference type="RefSeq" id="WP_229432387.1">
    <property type="nucleotide sequence ID" value="NZ_JAJHPV010000013.1"/>
</dbReference>
<accession>A0ABS8IU48</accession>
<sequence length="130" mass="14485">MTPDELWRHAQQLPESTEAERRTKISRSYYALFSYACEFNDALSSEGNLLRKGTGCHNQLTQKLTNPTVTDSTLQYQSRILGTQQQIAHALRIKADYDLAVPITIAEVKKCMAWVTKGMAVPSPAAQKAA</sequence>
<keyword evidence="2" id="KW-1185">Reference proteome</keyword>
<reference evidence="1 2" key="1">
    <citation type="submission" date="2021-11" db="EMBL/GenBank/DDBJ databases">
        <authorList>
            <person name="Huq M.A."/>
        </authorList>
    </citation>
    <scope>NUCLEOTIDE SEQUENCE [LARGE SCALE GENOMIC DNA]</scope>
    <source>
        <strain evidence="1 2">MAHUQ-52</strain>
    </source>
</reference>
<evidence type="ECO:0000313" key="1">
    <source>
        <dbReference type="EMBL" id="MCC6071476.1"/>
    </source>
</evidence>
<dbReference type="EMBL" id="JAJHPV010000013">
    <property type="protein sequence ID" value="MCC6071476.1"/>
    <property type="molecule type" value="Genomic_DNA"/>
</dbReference>
<evidence type="ECO:0000313" key="2">
    <source>
        <dbReference type="Proteomes" id="UP001198701"/>
    </source>
</evidence>
<gene>
    <name evidence="1" type="ORF">LMJ30_10950</name>
</gene>
<dbReference type="Proteomes" id="UP001198701">
    <property type="component" value="Unassembled WGS sequence"/>
</dbReference>
<evidence type="ECO:0008006" key="3">
    <source>
        <dbReference type="Google" id="ProtNLM"/>
    </source>
</evidence>